<organism evidence="4 5">
    <name type="scientific">Neisseria arctica</name>
    <dbReference type="NCBI Taxonomy" id="1470200"/>
    <lineage>
        <taxon>Bacteria</taxon>
        <taxon>Pseudomonadati</taxon>
        <taxon>Pseudomonadota</taxon>
        <taxon>Betaproteobacteria</taxon>
        <taxon>Neisseriales</taxon>
        <taxon>Neisseriaceae</taxon>
        <taxon>Neisseria</taxon>
    </lineage>
</organism>
<dbReference type="PANTHER" id="PTHR30290:SF64">
    <property type="entry name" value="ABC TRANSPORTER PERIPLASMIC BINDING PROTEIN"/>
    <property type="match status" value="1"/>
</dbReference>
<name>A0A0J0YSA1_9NEIS</name>
<dbReference type="GO" id="GO:0015833">
    <property type="term" value="P:peptide transport"/>
    <property type="evidence" value="ECO:0007669"/>
    <property type="project" value="TreeGrafter"/>
</dbReference>
<keyword evidence="1 2" id="KW-0732">Signal</keyword>
<dbReference type="GO" id="GO:0043190">
    <property type="term" value="C:ATP-binding cassette (ABC) transporter complex"/>
    <property type="evidence" value="ECO:0007669"/>
    <property type="project" value="InterPro"/>
</dbReference>
<accession>A0A0J0YSA1</accession>
<dbReference type="Gene3D" id="3.40.190.10">
    <property type="entry name" value="Periplasmic binding protein-like II"/>
    <property type="match status" value="1"/>
</dbReference>
<feature type="chain" id="PRO_5005247438" evidence="2">
    <location>
        <begin position="18"/>
        <end position="590"/>
    </location>
</feature>
<comment type="caution">
    <text evidence="4">The sequence shown here is derived from an EMBL/GenBank/DDBJ whole genome shotgun (WGS) entry which is preliminary data.</text>
</comment>
<dbReference type="Proteomes" id="UP000036027">
    <property type="component" value="Unassembled WGS sequence"/>
</dbReference>
<dbReference type="EMBL" id="JTDO01000007">
    <property type="protein sequence ID" value="KLT72977.1"/>
    <property type="molecule type" value="Genomic_DNA"/>
</dbReference>
<dbReference type="InterPro" id="IPR030678">
    <property type="entry name" value="Peptide/Ni-bd"/>
</dbReference>
<feature type="signal peptide" evidence="2">
    <location>
        <begin position="1"/>
        <end position="17"/>
    </location>
</feature>
<sequence length="590" mass="66882">MKKFCALLLLWPVVAHALNGVGLGEPAAYPEGFRHFAYVNPAAPKGGALTLPMPGGFDTLNPFALKGDREAGVAMLTLDQLMVKSYDEPFAMYGLLAEDMRLASDGLSVTFKINPKARFHNGDHVLAKDVAFSFNTLTRDKAAVPIYKFYWADVASVETPALRTVVFRFKRRNAELHMILGELPVFSHKSYPKGLAAAPNTVPIGSGPYRLARTDAGRMSEFRRDADYWAKDLPTRKGMFNFDTVRLRYYRDDSVRIEGIKGGRYDFVQETVARNWARTYPENLLAKRHLQKYEWIHNNTAGMQGFVMNQRRKPFDNLLVRQALVESFDFESINTRLFYGLYQRSNSLFTNSVMAADGRPQGRELALLDEIRGKLPATVFEEDVPQPPVADPVLGVRPNLLKARALLNKAGYRYLNGVLVDDAGNPLVIEFLTPSKTYERITAKWQRDLAKIGIRLNVRVVDSAVYQKRLDDFDYDMTIVVYSNSESPGNEQFNYFSCEAAKTPGSRNWAGVCDPAIEALLPKFTGFTSREELTAAAKALDRVIRHQYILVPNWYSRQHRVIYRNNLHIPENLPKYYSAMSLMLETGWVR</sequence>
<proteinExistence type="predicted"/>
<evidence type="ECO:0000313" key="4">
    <source>
        <dbReference type="EMBL" id="KLT72977.1"/>
    </source>
</evidence>
<dbReference type="STRING" id="1470200.PL75_05675"/>
<dbReference type="PIRSF" id="PIRSF002741">
    <property type="entry name" value="MppA"/>
    <property type="match status" value="1"/>
</dbReference>
<dbReference type="OrthoDB" id="9801799at2"/>
<dbReference type="InterPro" id="IPR039424">
    <property type="entry name" value="SBP_5"/>
</dbReference>
<dbReference type="RefSeq" id="WP_047760954.1">
    <property type="nucleotide sequence ID" value="NZ_CP091510.1"/>
</dbReference>
<dbReference type="SUPFAM" id="SSF53850">
    <property type="entry name" value="Periplasmic binding protein-like II"/>
    <property type="match status" value="1"/>
</dbReference>
<dbReference type="GO" id="GO:0042884">
    <property type="term" value="P:microcin transport"/>
    <property type="evidence" value="ECO:0007669"/>
    <property type="project" value="TreeGrafter"/>
</dbReference>
<dbReference type="GO" id="GO:0030288">
    <property type="term" value="C:outer membrane-bounded periplasmic space"/>
    <property type="evidence" value="ECO:0007669"/>
    <property type="project" value="TreeGrafter"/>
</dbReference>
<evidence type="ECO:0000256" key="2">
    <source>
        <dbReference type="SAM" id="SignalP"/>
    </source>
</evidence>
<dbReference type="CDD" id="cd08497">
    <property type="entry name" value="MbnE-like"/>
    <property type="match status" value="1"/>
</dbReference>
<dbReference type="InterPro" id="IPR000914">
    <property type="entry name" value="SBP_5_dom"/>
</dbReference>
<reference evidence="4 5" key="1">
    <citation type="submission" date="2014-11" db="EMBL/GenBank/DDBJ databases">
        <title>Genome of a novel goose pathogen.</title>
        <authorList>
            <person name="Hansen C.M."/>
            <person name="Hueffer K."/>
            <person name="Choi S.C."/>
        </authorList>
    </citation>
    <scope>NUCLEOTIDE SEQUENCE [LARGE SCALE GENOMIC DNA]</scope>
    <source>
        <strain evidence="4 5">KH1503</strain>
    </source>
</reference>
<dbReference type="GO" id="GO:1904680">
    <property type="term" value="F:peptide transmembrane transporter activity"/>
    <property type="evidence" value="ECO:0007669"/>
    <property type="project" value="TreeGrafter"/>
</dbReference>
<keyword evidence="5" id="KW-1185">Reference proteome</keyword>
<protein>
    <submittedName>
        <fullName evidence="4">Peptide ABC transporter substrate-binding protein</fullName>
    </submittedName>
</protein>
<dbReference type="PANTHER" id="PTHR30290">
    <property type="entry name" value="PERIPLASMIC BINDING COMPONENT OF ABC TRANSPORTER"/>
    <property type="match status" value="1"/>
</dbReference>
<evidence type="ECO:0000256" key="1">
    <source>
        <dbReference type="ARBA" id="ARBA00022729"/>
    </source>
</evidence>
<evidence type="ECO:0000313" key="5">
    <source>
        <dbReference type="Proteomes" id="UP000036027"/>
    </source>
</evidence>
<feature type="domain" description="Solute-binding protein family 5" evidence="3">
    <location>
        <begin position="93"/>
        <end position="498"/>
    </location>
</feature>
<dbReference type="PATRIC" id="fig|1470200.3.peg.2323"/>
<dbReference type="AlphaFoldDB" id="A0A0J0YSA1"/>
<dbReference type="Gene3D" id="3.10.105.10">
    <property type="entry name" value="Dipeptide-binding Protein, Domain 3"/>
    <property type="match status" value="1"/>
</dbReference>
<evidence type="ECO:0000259" key="3">
    <source>
        <dbReference type="Pfam" id="PF00496"/>
    </source>
</evidence>
<gene>
    <name evidence="4" type="ORF">PL75_05675</name>
</gene>
<dbReference type="Pfam" id="PF00496">
    <property type="entry name" value="SBP_bac_5"/>
    <property type="match status" value="1"/>
</dbReference>